<evidence type="ECO:0000256" key="6">
    <source>
        <dbReference type="ARBA" id="ARBA00023136"/>
    </source>
</evidence>
<comment type="subcellular location">
    <subcellularLocation>
        <location evidence="1">Cell membrane</location>
        <topology evidence="1">Multi-pass membrane protein</topology>
    </subcellularLocation>
</comment>
<comment type="caution">
    <text evidence="9">The sequence shown here is derived from an EMBL/GenBank/DDBJ whole genome shotgun (WGS) entry which is preliminary data.</text>
</comment>
<evidence type="ECO:0000313" key="9">
    <source>
        <dbReference type="EMBL" id="RXK83677.1"/>
    </source>
</evidence>
<comment type="similarity">
    <text evidence="2">Belongs to the MgtC/SapB family.</text>
</comment>
<evidence type="ECO:0000256" key="2">
    <source>
        <dbReference type="ARBA" id="ARBA00009298"/>
    </source>
</evidence>
<dbReference type="EMBL" id="SDHZ01000002">
    <property type="protein sequence ID" value="RXK83677.1"/>
    <property type="molecule type" value="Genomic_DNA"/>
</dbReference>
<protein>
    <submittedName>
        <fullName evidence="9">MgtC/SapB family protein</fullName>
    </submittedName>
</protein>
<organism evidence="9 10">
    <name type="scientific">Filimonas effusa</name>
    <dbReference type="NCBI Taxonomy" id="2508721"/>
    <lineage>
        <taxon>Bacteria</taxon>
        <taxon>Pseudomonadati</taxon>
        <taxon>Bacteroidota</taxon>
        <taxon>Chitinophagia</taxon>
        <taxon>Chitinophagales</taxon>
        <taxon>Chitinophagaceae</taxon>
        <taxon>Filimonas</taxon>
    </lineage>
</organism>
<sequence length="210" mass="23023">MDYEIALRLLLAALWGGIVGAEREYRSKSAGFRTMIMISMGSCFFTIMSLLIGGGNNPDRIAANIVTGIGFLGAGVIFKENNNKVQGITTAATIWSVAAVGMGIGGGYYMAAAGASLLILAVLAILHSWENVIDKLNQVRVYSLECNYAPDALDYFEQLISSGQMKFKLLKQLKTSEKLLLVWEVQGHEKKHRKLATTLMNDPRVARFEQ</sequence>
<keyword evidence="6 7" id="KW-0472">Membrane</keyword>
<keyword evidence="3" id="KW-1003">Cell membrane</keyword>
<evidence type="ECO:0000256" key="5">
    <source>
        <dbReference type="ARBA" id="ARBA00022989"/>
    </source>
</evidence>
<dbReference type="PANTHER" id="PTHR33778:SF1">
    <property type="entry name" value="MAGNESIUM TRANSPORTER YHID-RELATED"/>
    <property type="match status" value="1"/>
</dbReference>
<feature type="transmembrane region" description="Helical" evidence="7">
    <location>
        <begin position="108"/>
        <end position="126"/>
    </location>
</feature>
<accession>A0A4Q1D7J8</accession>
<evidence type="ECO:0000256" key="3">
    <source>
        <dbReference type="ARBA" id="ARBA00022475"/>
    </source>
</evidence>
<evidence type="ECO:0000256" key="7">
    <source>
        <dbReference type="SAM" id="Phobius"/>
    </source>
</evidence>
<dbReference type="OrthoDB" id="9811198at2"/>
<keyword evidence="4 7" id="KW-0812">Transmembrane</keyword>
<evidence type="ECO:0000313" key="10">
    <source>
        <dbReference type="Proteomes" id="UP000290545"/>
    </source>
</evidence>
<evidence type="ECO:0000259" key="8">
    <source>
        <dbReference type="Pfam" id="PF02308"/>
    </source>
</evidence>
<gene>
    <name evidence="9" type="ORF">ESB13_16485</name>
</gene>
<dbReference type="Proteomes" id="UP000290545">
    <property type="component" value="Unassembled WGS sequence"/>
</dbReference>
<feature type="transmembrane region" description="Helical" evidence="7">
    <location>
        <begin position="34"/>
        <end position="55"/>
    </location>
</feature>
<feature type="domain" description="MgtC/SapB/SrpB/YhiD N-terminal" evidence="8">
    <location>
        <begin position="9"/>
        <end position="131"/>
    </location>
</feature>
<dbReference type="InterPro" id="IPR049177">
    <property type="entry name" value="MgtC_SapB_SrpB_YhiD_N"/>
</dbReference>
<dbReference type="Pfam" id="PF02308">
    <property type="entry name" value="MgtC"/>
    <property type="match status" value="1"/>
</dbReference>
<keyword evidence="5 7" id="KW-1133">Transmembrane helix</keyword>
<dbReference type="RefSeq" id="WP_129004729.1">
    <property type="nucleotide sequence ID" value="NZ_SDHZ01000002.1"/>
</dbReference>
<keyword evidence="10" id="KW-1185">Reference proteome</keyword>
<feature type="transmembrane region" description="Helical" evidence="7">
    <location>
        <begin position="61"/>
        <end position="78"/>
    </location>
</feature>
<name>A0A4Q1D7J8_9BACT</name>
<evidence type="ECO:0000256" key="1">
    <source>
        <dbReference type="ARBA" id="ARBA00004651"/>
    </source>
</evidence>
<dbReference type="GO" id="GO:0005886">
    <property type="term" value="C:plasma membrane"/>
    <property type="evidence" value="ECO:0007669"/>
    <property type="project" value="UniProtKB-SubCell"/>
</dbReference>
<dbReference type="PRINTS" id="PR01837">
    <property type="entry name" value="MGTCSAPBPROT"/>
</dbReference>
<feature type="transmembrane region" description="Helical" evidence="7">
    <location>
        <begin position="6"/>
        <end position="22"/>
    </location>
</feature>
<evidence type="ECO:0000256" key="4">
    <source>
        <dbReference type="ARBA" id="ARBA00022692"/>
    </source>
</evidence>
<proteinExistence type="inferred from homology"/>
<feature type="transmembrane region" description="Helical" evidence="7">
    <location>
        <begin position="85"/>
        <end position="102"/>
    </location>
</feature>
<dbReference type="PANTHER" id="PTHR33778">
    <property type="entry name" value="PROTEIN MGTC"/>
    <property type="match status" value="1"/>
</dbReference>
<reference evidence="9 10" key="1">
    <citation type="submission" date="2019-01" db="EMBL/GenBank/DDBJ databases">
        <title>Filimonas sp. strain TTM-71.</title>
        <authorList>
            <person name="Chen W.-M."/>
        </authorList>
    </citation>
    <scope>NUCLEOTIDE SEQUENCE [LARGE SCALE GENOMIC DNA]</scope>
    <source>
        <strain evidence="9 10">TTM-71</strain>
    </source>
</reference>
<dbReference type="AlphaFoldDB" id="A0A4Q1D7J8"/>
<dbReference type="InterPro" id="IPR003416">
    <property type="entry name" value="MgtC/SapB/SrpB/YhiD_fam"/>
</dbReference>